<gene>
    <name evidence="1" type="ORF">IV52_GL001222</name>
</gene>
<evidence type="ECO:0000313" key="1">
    <source>
        <dbReference type="EMBL" id="KRN80666.1"/>
    </source>
</evidence>
<accession>A0A0R2K294</accession>
<dbReference type="EMBL" id="JQBT01000005">
    <property type="protein sequence ID" value="KRN80666.1"/>
    <property type="molecule type" value="Genomic_DNA"/>
</dbReference>
<dbReference type="OrthoDB" id="1655898at2"/>
<dbReference type="AlphaFoldDB" id="A0A0R2K294"/>
<reference evidence="1 2" key="1">
    <citation type="journal article" date="2015" name="Genome Announc.">
        <title>Expanding the biotechnology potential of lactobacilli through comparative genomics of 213 strains and associated genera.</title>
        <authorList>
            <person name="Sun Z."/>
            <person name="Harris H.M."/>
            <person name="McCann A."/>
            <person name="Guo C."/>
            <person name="Argimon S."/>
            <person name="Zhang W."/>
            <person name="Yang X."/>
            <person name="Jeffery I.B."/>
            <person name="Cooney J.C."/>
            <person name="Kagawa T.F."/>
            <person name="Liu W."/>
            <person name="Song Y."/>
            <person name="Salvetti E."/>
            <person name="Wrobel A."/>
            <person name="Rasinkangas P."/>
            <person name="Parkhill J."/>
            <person name="Rea M.C."/>
            <person name="O'Sullivan O."/>
            <person name="Ritari J."/>
            <person name="Douillard F.P."/>
            <person name="Paul Ross R."/>
            <person name="Yang R."/>
            <person name="Briner A.E."/>
            <person name="Felis G.E."/>
            <person name="de Vos W.M."/>
            <person name="Barrangou R."/>
            <person name="Klaenhammer T.R."/>
            <person name="Caufield P.W."/>
            <person name="Cui Y."/>
            <person name="Zhang H."/>
            <person name="O'Toole P.W."/>
        </authorList>
    </citation>
    <scope>NUCLEOTIDE SEQUENCE [LARGE SCALE GENOMIC DNA]</scope>
    <source>
        <strain evidence="1 2">DSM 20690</strain>
    </source>
</reference>
<dbReference type="PATRIC" id="fig|1122148.6.peg.1251"/>
<protein>
    <submittedName>
        <fullName evidence="1">Uncharacterized protein</fullName>
    </submittedName>
</protein>
<comment type="caution">
    <text evidence="1">The sequence shown here is derived from an EMBL/GenBank/DDBJ whole genome shotgun (WGS) entry which is preliminary data.</text>
</comment>
<keyword evidence="2" id="KW-1185">Reference proteome</keyword>
<evidence type="ECO:0000313" key="2">
    <source>
        <dbReference type="Proteomes" id="UP000051565"/>
    </source>
</evidence>
<dbReference type="STRING" id="53444.AYR59_04765"/>
<dbReference type="GeneID" id="61250145"/>
<name>A0A0R2K294_9LACO</name>
<dbReference type="RefSeq" id="WP_054646867.1">
    <property type="nucleotide sequence ID" value="NZ_FUXS01000005.1"/>
</dbReference>
<organism evidence="1 2">
    <name type="scientific">Fructilactobacillus lindneri DSM 20690 = JCM 11027</name>
    <dbReference type="NCBI Taxonomy" id="1122148"/>
    <lineage>
        <taxon>Bacteria</taxon>
        <taxon>Bacillati</taxon>
        <taxon>Bacillota</taxon>
        <taxon>Bacilli</taxon>
        <taxon>Lactobacillales</taxon>
        <taxon>Lactobacillaceae</taxon>
        <taxon>Fructilactobacillus</taxon>
    </lineage>
</organism>
<dbReference type="Proteomes" id="UP000051565">
    <property type="component" value="Unassembled WGS sequence"/>
</dbReference>
<proteinExistence type="predicted"/>
<sequence>MNENQLEEFKKAQNAIESQNFKLSTDILLNLYDEVDQANVVRLLGKSLYNEKKYVEAGRLIDDNFDFFLVNDPNFLCKVLLKNHRYIDLRIIANGLSKQEQNDFLQRIKADETKYQQNQSDTIHENSREFMHLGAFTPQKQQQIIQHAEQLPYHEYVKGTIVNIVDEDVHPIWRIQLLNNLMRLRYQQSVKFLWIDNKIYKINPVETTDTQDTVSYQKMMKLLKSKYEQTDPIKFEQLKLIINLDLQNLYPFIDKTIDNVHLWLKEIENGVLGVNKTENANDTNASIWLTKVNEMMASIMN</sequence>